<evidence type="ECO:0000259" key="5">
    <source>
        <dbReference type="Pfam" id="PF04073"/>
    </source>
</evidence>
<gene>
    <name evidence="6" type="primary">ybaK</name>
    <name evidence="6" type="ORF">EH165_04280</name>
</gene>
<dbReference type="InterPro" id="IPR007214">
    <property type="entry name" value="YbaK/aa-tRNA-synth-assoc-dom"/>
</dbReference>
<dbReference type="GO" id="GO:0006412">
    <property type="term" value="P:translation"/>
    <property type="evidence" value="ECO:0007669"/>
    <property type="project" value="UniProtKB-KW"/>
</dbReference>
<comment type="similarity">
    <text evidence="1 4">Belongs to the prolyl-tRNA editing family. YbaK/EbsC subfamily.</text>
</comment>
<evidence type="ECO:0000256" key="2">
    <source>
        <dbReference type="ARBA" id="ARBA00022917"/>
    </source>
</evidence>
<dbReference type="SUPFAM" id="SSF55826">
    <property type="entry name" value="YbaK/ProRS associated domain"/>
    <property type="match status" value="1"/>
</dbReference>
<dbReference type="Proteomes" id="UP000268084">
    <property type="component" value="Chromosome"/>
</dbReference>
<dbReference type="PANTHER" id="PTHR30411">
    <property type="entry name" value="CYTOPLASMIC PROTEIN"/>
    <property type="match status" value="1"/>
</dbReference>
<evidence type="ECO:0000256" key="1">
    <source>
        <dbReference type="ARBA" id="ARBA00009798"/>
    </source>
</evidence>
<evidence type="ECO:0000313" key="6">
    <source>
        <dbReference type="EMBL" id="AZI57496.1"/>
    </source>
</evidence>
<dbReference type="InterPro" id="IPR004369">
    <property type="entry name" value="Prolyl-tRNA_editing_YbaK/EbsC"/>
</dbReference>
<dbReference type="KEGG" id="nak:EH165_04280"/>
<dbReference type="RefSeq" id="WP_124798181.1">
    <property type="nucleotide sequence ID" value="NZ_CP034170.1"/>
</dbReference>
<accession>A0A3G8ZTZ7</accession>
<feature type="domain" description="YbaK/aminoacyl-tRNA synthetase-associated" evidence="5">
    <location>
        <begin position="35"/>
        <end position="147"/>
    </location>
</feature>
<reference evidence="6 7" key="1">
    <citation type="submission" date="2018-11" db="EMBL/GenBank/DDBJ databases">
        <authorList>
            <person name="Da X."/>
        </authorList>
    </citation>
    <scope>NUCLEOTIDE SEQUENCE [LARGE SCALE GENOMIC DNA]</scope>
    <source>
        <strain evidence="6 7">S14-144</strain>
    </source>
</reference>
<keyword evidence="3 4" id="KW-0456">Lyase</keyword>
<organism evidence="6 7">
    <name type="scientific">Nakamurella antarctica</name>
    <dbReference type="NCBI Taxonomy" id="1902245"/>
    <lineage>
        <taxon>Bacteria</taxon>
        <taxon>Bacillati</taxon>
        <taxon>Actinomycetota</taxon>
        <taxon>Actinomycetes</taxon>
        <taxon>Nakamurellales</taxon>
        <taxon>Nakamurellaceae</taxon>
        <taxon>Nakamurella</taxon>
    </lineage>
</organism>
<dbReference type="GO" id="GO:0002161">
    <property type="term" value="F:aminoacyl-tRNA deacylase activity"/>
    <property type="evidence" value="ECO:0007669"/>
    <property type="project" value="InterPro"/>
</dbReference>
<evidence type="ECO:0000256" key="4">
    <source>
        <dbReference type="PIRNR" id="PIRNR006181"/>
    </source>
</evidence>
<proteinExistence type="inferred from homology"/>
<name>A0A3G8ZTZ7_9ACTN</name>
<dbReference type="PIRSF" id="PIRSF006181">
    <property type="entry name" value="EbsC_YbaK"/>
    <property type="match status" value="1"/>
</dbReference>
<keyword evidence="7" id="KW-1185">Reference proteome</keyword>
<dbReference type="NCBIfam" id="TIGR00011">
    <property type="entry name" value="YbaK_EbsC"/>
    <property type="match status" value="1"/>
</dbReference>
<protein>
    <recommendedName>
        <fullName evidence="4">Cys-tRNA(Pro)/Cys-tRNA(Cys) deacylase</fullName>
        <ecNumber evidence="4">4.2.-.-</ecNumber>
    </recommendedName>
</protein>
<dbReference type="EMBL" id="CP034170">
    <property type="protein sequence ID" value="AZI57496.1"/>
    <property type="molecule type" value="Genomic_DNA"/>
</dbReference>
<keyword evidence="2 4" id="KW-0648">Protein biosynthesis</keyword>
<dbReference type="Gene3D" id="3.90.960.10">
    <property type="entry name" value="YbaK/aminoacyl-tRNA synthetase-associated domain"/>
    <property type="match status" value="1"/>
</dbReference>
<evidence type="ECO:0000256" key="3">
    <source>
        <dbReference type="ARBA" id="ARBA00023239"/>
    </source>
</evidence>
<dbReference type="CDD" id="cd00002">
    <property type="entry name" value="YbaK_deacylase"/>
    <property type="match status" value="1"/>
</dbReference>
<reference evidence="6 7" key="2">
    <citation type="submission" date="2018-12" db="EMBL/GenBank/DDBJ databases">
        <title>Nakamurella antarcticus sp. nov., isolated from Antarctica South Shetland Islands soil.</title>
        <authorList>
            <person name="Peng F."/>
        </authorList>
    </citation>
    <scope>NUCLEOTIDE SEQUENCE [LARGE SCALE GENOMIC DNA]</scope>
    <source>
        <strain evidence="6 7">S14-144</strain>
    </source>
</reference>
<evidence type="ECO:0000313" key="7">
    <source>
        <dbReference type="Proteomes" id="UP000268084"/>
    </source>
</evidence>
<sequence>MASASTPAVAALVRAKIAHTLHPYQHDPRSTAFGDEVVQALALDARRVFKTLVAQVDGSLTVGIVPVAAHLNLKALASAVGGKKGAMAPVAEAERSSGYVAGGISPLGQRKALTTVIDASALGFETVFVSAGKRGLQVELRPADLITLTSARSAAIAAFD</sequence>
<dbReference type="Pfam" id="PF04073">
    <property type="entry name" value="tRNA_edit"/>
    <property type="match status" value="1"/>
</dbReference>
<dbReference type="AlphaFoldDB" id="A0A3G8ZTZ7"/>
<dbReference type="InterPro" id="IPR036754">
    <property type="entry name" value="YbaK/aa-tRNA-synt-asso_dom_sf"/>
</dbReference>
<dbReference type="PANTHER" id="PTHR30411:SF0">
    <property type="entry name" value="CYS-TRNA(PRO)_CYS-TRNA(CYS) DEACYLASE YBAK"/>
    <property type="match status" value="1"/>
</dbReference>
<dbReference type="EC" id="4.2.-.-" evidence="4"/>
<dbReference type="OrthoDB" id="9809296at2"/>
<dbReference type="GO" id="GO:0016829">
    <property type="term" value="F:lyase activity"/>
    <property type="evidence" value="ECO:0007669"/>
    <property type="project" value="UniProtKB-KW"/>
</dbReference>